<evidence type="ECO:0000313" key="2">
    <source>
        <dbReference type="EMBL" id="TID07196.1"/>
    </source>
</evidence>
<accession>A0A4T0WL73</accession>
<evidence type="ECO:0000313" key="3">
    <source>
        <dbReference type="Proteomes" id="UP000305883"/>
    </source>
</evidence>
<organism evidence="2 3">
    <name type="scientific">Colletotrichum higginsianum</name>
    <dbReference type="NCBI Taxonomy" id="80884"/>
    <lineage>
        <taxon>Eukaryota</taxon>
        <taxon>Fungi</taxon>
        <taxon>Dikarya</taxon>
        <taxon>Ascomycota</taxon>
        <taxon>Pezizomycotina</taxon>
        <taxon>Sordariomycetes</taxon>
        <taxon>Hypocreomycetidae</taxon>
        <taxon>Glomerellales</taxon>
        <taxon>Glomerellaceae</taxon>
        <taxon>Colletotrichum</taxon>
        <taxon>Colletotrichum destructivum species complex</taxon>
    </lineage>
</organism>
<dbReference type="OrthoDB" id="4434395at2759"/>
<proteinExistence type="predicted"/>
<reference evidence="2 3" key="1">
    <citation type="journal article" date="2019" name="Genome Biol. Evol.">
        <title>Genomic Plasticity Mediated by Transposable Elements in the Plant Pathogenic Fungus Colletotrichum higginsianum.</title>
        <authorList>
            <person name="Tsushima A."/>
            <person name="Gan P."/>
            <person name="Kumakura N."/>
            <person name="Narusaka M."/>
            <person name="Takano Y."/>
            <person name="Narusaka Y."/>
            <person name="Shirasu K."/>
        </authorList>
    </citation>
    <scope>NUCLEOTIDE SEQUENCE [LARGE SCALE GENOMIC DNA]</scope>
    <source>
        <strain evidence="2 3">MAFF305635-RFP</strain>
    </source>
</reference>
<sequence>MALLLAATPFLIAGAWRGTLMIPNEVYGESPTPACPPFQGNFSINQFQLYPENAEFDPSTCLLYVSNLYNGTLGVFDPYKDALVEVVEFPGISHTPGTHLSGIDINKRTGLISILANAGAAFEKQPAGSDVSGDNTVMLYNPKSKEVIYRANLTETTHGQYGGFADLEQDPFGNVYVNGKFPGSILKVDKFDGSAPPKVSEWFLSQPRETCTPGFGGMAAHEWTLLTHDNSNGQLLKFDLRAPKGTPVVIPVTPECAFKDSTASYLPPKYRGTVLLIAGGPGVRVLRSKDGKWDAAEYLGTVDKCLFGVPENHLATATVQVGDGLNLVVLPKGDQLVPGTLAGNRTEFPFYDITDHVEALL</sequence>
<dbReference type="InterPro" id="IPR054550">
    <property type="entry name" value="Mala_s_1-like"/>
</dbReference>
<dbReference type="EMBL" id="MWPZ01000001">
    <property type="protein sequence ID" value="TID07196.1"/>
    <property type="molecule type" value="Genomic_DNA"/>
</dbReference>
<name>A0A4T0WL73_9PEZI</name>
<comment type="caution">
    <text evidence="2">The sequence shown here is derived from an EMBL/GenBank/DDBJ whole genome shotgun (WGS) entry which is preliminary data.</text>
</comment>
<protein>
    <recommendedName>
        <fullName evidence="4">TRI14 protein</fullName>
    </recommendedName>
</protein>
<feature type="signal peptide" evidence="1">
    <location>
        <begin position="1"/>
        <end position="21"/>
    </location>
</feature>
<evidence type="ECO:0000256" key="1">
    <source>
        <dbReference type="SAM" id="SignalP"/>
    </source>
</evidence>
<keyword evidence="1" id="KW-0732">Signal</keyword>
<gene>
    <name evidence="2" type="ORF">CH35J_000905</name>
</gene>
<dbReference type="SUPFAM" id="SSF63829">
    <property type="entry name" value="Calcium-dependent phosphotriesterase"/>
    <property type="match status" value="1"/>
</dbReference>
<feature type="chain" id="PRO_5020397813" description="TRI14 protein" evidence="1">
    <location>
        <begin position="22"/>
        <end position="361"/>
    </location>
</feature>
<dbReference type="AlphaFoldDB" id="A0A4T0WL73"/>
<evidence type="ECO:0008006" key="4">
    <source>
        <dbReference type="Google" id="ProtNLM"/>
    </source>
</evidence>
<dbReference type="Proteomes" id="UP000305883">
    <property type="component" value="Unassembled WGS sequence"/>
</dbReference>
<dbReference type="CDD" id="cd12811">
    <property type="entry name" value="MALA"/>
    <property type="match status" value="1"/>
</dbReference>